<feature type="transmembrane region" description="Helical" evidence="6">
    <location>
        <begin position="40"/>
        <end position="60"/>
    </location>
</feature>
<dbReference type="RefSeq" id="WP_212528656.1">
    <property type="nucleotide sequence ID" value="NZ_JAGSOG010000049.1"/>
</dbReference>
<accession>A0A941IMG3</accession>
<proteinExistence type="inferred from homology"/>
<evidence type="ECO:0000256" key="2">
    <source>
        <dbReference type="ARBA" id="ARBA00007362"/>
    </source>
</evidence>
<comment type="caution">
    <text evidence="8">The sequence shown here is derived from an EMBL/GenBank/DDBJ whole genome shotgun (WGS) entry which is preliminary data.</text>
</comment>
<evidence type="ECO:0000256" key="3">
    <source>
        <dbReference type="ARBA" id="ARBA00022692"/>
    </source>
</evidence>
<comment type="similarity">
    <text evidence="2">Belongs to the EamA transporter family.</text>
</comment>
<feature type="transmembrane region" description="Helical" evidence="6">
    <location>
        <begin position="261"/>
        <end position="281"/>
    </location>
</feature>
<evidence type="ECO:0000256" key="5">
    <source>
        <dbReference type="ARBA" id="ARBA00023136"/>
    </source>
</evidence>
<evidence type="ECO:0000259" key="7">
    <source>
        <dbReference type="Pfam" id="PF00892"/>
    </source>
</evidence>
<feature type="transmembrane region" description="Helical" evidence="6">
    <location>
        <begin position="105"/>
        <end position="123"/>
    </location>
</feature>
<sequence length="340" mass="35145">MTSPSTSSRGIGVALGATSSACFSASGTFAKALTDAGLSPLEAVWLRVVGACVVLLAVLLRLRGPAAFAPLWRDRTIRRSVIVFGLVVVASCQGLYFVAASRLPVGIAILLEFTGPVLVVGYLRLIRRQHVRPAAYLGIGLAMVGLCCVVEIWTGVRLDAFGLVCGLGAAAGNATYFVLLDRMTGTVDALSLTSGGMVVGAIALAPLATPWDAPWHLLAHPVAIGSSRVEGWLVVLLLVMISTVVSYVIGGMAVQRLSAPVAAGVSYVEPVTACVLAWILLGERLNTVQITGGVVVLLGAYIAQSAAQARPEAPAATWVELVPTNALLTSAPDEAEPSHA</sequence>
<feature type="transmembrane region" description="Helical" evidence="6">
    <location>
        <begin position="135"/>
        <end position="154"/>
    </location>
</feature>
<feature type="domain" description="EamA" evidence="7">
    <location>
        <begin position="11"/>
        <end position="149"/>
    </location>
</feature>
<dbReference type="Pfam" id="PF00892">
    <property type="entry name" value="EamA"/>
    <property type="match status" value="2"/>
</dbReference>
<feature type="transmembrane region" description="Helical" evidence="6">
    <location>
        <begin position="231"/>
        <end position="249"/>
    </location>
</feature>
<feature type="transmembrane region" description="Helical" evidence="6">
    <location>
        <begin position="192"/>
        <end position="211"/>
    </location>
</feature>
<evidence type="ECO:0000256" key="6">
    <source>
        <dbReference type="SAM" id="Phobius"/>
    </source>
</evidence>
<protein>
    <submittedName>
        <fullName evidence="8">EamA family transporter</fullName>
    </submittedName>
</protein>
<dbReference type="PANTHER" id="PTHR32322:SF2">
    <property type="entry name" value="EAMA DOMAIN-CONTAINING PROTEIN"/>
    <property type="match status" value="1"/>
</dbReference>
<dbReference type="PANTHER" id="PTHR32322">
    <property type="entry name" value="INNER MEMBRANE TRANSPORTER"/>
    <property type="match status" value="1"/>
</dbReference>
<dbReference type="GO" id="GO:0016020">
    <property type="term" value="C:membrane"/>
    <property type="evidence" value="ECO:0007669"/>
    <property type="project" value="UniProtKB-SubCell"/>
</dbReference>
<keyword evidence="3 6" id="KW-0812">Transmembrane</keyword>
<feature type="transmembrane region" description="Helical" evidence="6">
    <location>
        <begin position="160"/>
        <end position="180"/>
    </location>
</feature>
<organism evidence="8 9">
    <name type="scientific">Actinospica durhamensis</name>
    <dbReference type="NCBI Taxonomy" id="1508375"/>
    <lineage>
        <taxon>Bacteria</taxon>
        <taxon>Bacillati</taxon>
        <taxon>Actinomycetota</taxon>
        <taxon>Actinomycetes</taxon>
        <taxon>Catenulisporales</taxon>
        <taxon>Actinospicaceae</taxon>
        <taxon>Actinospica</taxon>
    </lineage>
</organism>
<dbReference type="InterPro" id="IPR037185">
    <property type="entry name" value="EmrE-like"/>
</dbReference>
<dbReference type="EMBL" id="JAGSOG010000049">
    <property type="protein sequence ID" value="MBR7834135.1"/>
    <property type="molecule type" value="Genomic_DNA"/>
</dbReference>
<dbReference type="AlphaFoldDB" id="A0A941IMG3"/>
<dbReference type="SUPFAM" id="SSF103481">
    <property type="entry name" value="Multidrug resistance efflux transporter EmrE"/>
    <property type="match status" value="2"/>
</dbReference>
<keyword evidence="4 6" id="KW-1133">Transmembrane helix</keyword>
<keyword evidence="5 6" id="KW-0472">Membrane</keyword>
<evidence type="ECO:0000313" key="8">
    <source>
        <dbReference type="EMBL" id="MBR7834135.1"/>
    </source>
</evidence>
<dbReference type="InterPro" id="IPR050638">
    <property type="entry name" value="AA-Vitamin_Transporters"/>
</dbReference>
<keyword evidence="9" id="KW-1185">Reference proteome</keyword>
<evidence type="ECO:0000256" key="1">
    <source>
        <dbReference type="ARBA" id="ARBA00004141"/>
    </source>
</evidence>
<feature type="transmembrane region" description="Helical" evidence="6">
    <location>
        <begin position="287"/>
        <end position="303"/>
    </location>
</feature>
<feature type="transmembrane region" description="Helical" evidence="6">
    <location>
        <begin position="81"/>
        <end position="99"/>
    </location>
</feature>
<feature type="domain" description="EamA" evidence="7">
    <location>
        <begin position="161"/>
        <end position="302"/>
    </location>
</feature>
<dbReference type="Proteomes" id="UP000675781">
    <property type="component" value="Unassembled WGS sequence"/>
</dbReference>
<comment type="subcellular location">
    <subcellularLocation>
        <location evidence="1">Membrane</location>
        <topology evidence="1">Multi-pass membrane protein</topology>
    </subcellularLocation>
</comment>
<dbReference type="InterPro" id="IPR000620">
    <property type="entry name" value="EamA_dom"/>
</dbReference>
<reference evidence="8" key="1">
    <citation type="submission" date="2021-04" db="EMBL/GenBank/DDBJ databases">
        <title>Genome based classification of Actinospica acidithermotolerans sp. nov., an actinobacterium isolated from an Indonesian hot spring.</title>
        <authorList>
            <person name="Kusuma A.B."/>
            <person name="Putra K.E."/>
            <person name="Nafisah S."/>
            <person name="Loh J."/>
            <person name="Nouioui I."/>
            <person name="Goodfellow M."/>
        </authorList>
    </citation>
    <scope>NUCLEOTIDE SEQUENCE</scope>
    <source>
        <strain evidence="8">CSCA 57</strain>
    </source>
</reference>
<gene>
    <name evidence="8" type="ORF">KDL01_12735</name>
</gene>
<name>A0A941IMG3_9ACTN</name>
<evidence type="ECO:0000313" key="9">
    <source>
        <dbReference type="Proteomes" id="UP000675781"/>
    </source>
</evidence>
<evidence type="ECO:0000256" key="4">
    <source>
        <dbReference type="ARBA" id="ARBA00022989"/>
    </source>
</evidence>